<gene>
    <name evidence="3" type="ORF">Dpo_5c02150</name>
</gene>
<keyword evidence="2" id="KW-0472">Membrane</keyword>
<evidence type="ECO:0000313" key="3">
    <source>
        <dbReference type="EMBL" id="EMS79290.1"/>
    </source>
</evidence>
<dbReference type="SUPFAM" id="SSF51161">
    <property type="entry name" value="Trimeric LpxA-like enzymes"/>
    <property type="match status" value="1"/>
</dbReference>
<name>S0FX41_9BACT</name>
<evidence type="ECO:0000313" key="4">
    <source>
        <dbReference type="Proteomes" id="UP000014216"/>
    </source>
</evidence>
<evidence type="ECO:0000256" key="1">
    <source>
        <dbReference type="ARBA" id="ARBA00007274"/>
    </source>
</evidence>
<dbReference type="AlphaFoldDB" id="S0FX41"/>
<dbReference type="GO" id="GO:0016740">
    <property type="term" value="F:transferase activity"/>
    <property type="evidence" value="ECO:0007669"/>
    <property type="project" value="UniProtKB-KW"/>
</dbReference>
<keyword evidence="2" id="KW-0812">Transmembrane</keyword>
<sequence>MKPFFKSLCFYLCYMIVWPSGWIVNLEKQMNTQAESWFAFFAQFWALVPGLPGNYLRAAFYRQVLDFCDKACVISFGAICTHRQVKIEKNVYIGPYSLIGSSWIKAGTLIGSRVSVTSGKKQHALDDTGQWKGFDAKNMVQVHIGPRAWIGEGAVVMADVGDTSMIGAGAVVAAVVPDHVIGAGNPFQIRRQIHEN</sequence>
<organism evidence="3 4">
    <name type="scientific">Desulfotignum phosphitoxidans DSM 13687</name>
    <dbReference type="NCBI Taxonomy" id="1286635"/>
    <lineage>
        <taxon>Bacteria</taxon>
        <taxon>Pseudomonadati</taxon>
        <taxon>Thermodesulfobacteriota</taxon>
        <taxon>Desulfobacteria</taxon>
        <taxon>Desulfobacterales</taxon>
        <taxon>Desulfobacteraceae</taxon>
        <taxon>Desulfotignum</taxon>
    </lineage>
</organism>
<dbReference type="EMBL" id="APJX01000005">
    <property type="protein sequence ID" value="EMS79290.1"/>
    <property type="molecule type" value="Genomic_DNA"/>
</dbReference>
<reference evidence="3 4" key="1">
    <citation type="journal article" date="2013" name="Genome Announc.">
        <title>Draft Genome Sequence of Desulfotignum phosphitoxidans DSM 13687 Strain FiPS-3.</title>
        <authorList>
            <person name="Poehlein A."/>
            <person name="Daniel R."/>
            <person name="Simeonova D.D."/>
        </authorList>
    </citation>
    <scope>NUCLEOTIDE SEQUENCE [LARGE SCALE GENOMIC DNA]</scope>
    <source>
        <strain evidence="3 4">DSM 13687</strain>
    </source>
</reference>
<keyword evidence="3" id="KW-0808">Transferase</keyword>
<dbReference type="PANTHER" id="PTHR43300">
    <property type="entry name" value="ACETYLTRANSFERASE"/>
    <property type="match status" value="1"/>
</dbReference>
<dbReference type="Proteomes" id="UP000014216">
    <property type="component" value="Unassembled WGS sequence"/>
</dbReference>
<dbReference type="InterPro" id="IPR050179">
    <property type="entry name" value="Trans_hexapeptide_repeat"/>
</dbReference>
<comment type="caution">
    <text evidence="3">The sequence shown here is derived from an EMBL/GenBank/DDBJ whole genome shotgun (WGS) entry which is preliminary data.</text>
</comment>
<comment type="similarity">
    <text evidence="1">Belongs to the transferase hexapeptide repeat family.</text>
</comment>
<feature type="transmembrane region" description="Helical" evidence="2">
    <location>
        <begin position="7"/>
        <end position="24"/>
    </location>
</feature>
<proteinExistence type="inferred from homology"/>
<dbReference type="InterPro" id="IPR011004">
    <property type="entry name" value="Trimer_LpxA-like_sf"/>
</dbReference>
<protein>
    <submittedName>
        <fullName evidence="3">Acetyltransferase</fullName>
    </submittedName>
</protein>
<feature type="transmembrane region" description="Helical" evidence="2">
    <location>
        <begin position="36"/>
        <end position="56"/>
    </location>
</feature>
<evidence type="ECO:0000256" key="2">
    <source>
        <dbReference type="SAM" id="Phobius"/>
    </source>
</evidence>
<keyword evidence="2" id="KW-1133">Transmembrane helix</keyword>
<keyword evidence="4" id="KW-1185">Reference proteome</keyword>
<accession>S0FX41</accession>
<dbReference type="Gene3D" id="2.160.10.10">
    <property type="entry name" value="Hexapeptide repeat proteins"/>
    <property type="match status" value="1"/>
</dbReference>